<organism evidence="1 2">
    <name type="scientific">Paenibacillus gansuensis</name>
    <dbReference type="NCBI Taxonomy" id="306542"/>
    <lineage>
        <taxon>Bacteria</taxon>
        <taxon>Bacillati</taxon>
        <taxon>Bacillota</taxon>
        <taxon>Bacilli</taxon>
        <taxon>Bacillales</taxon>
        <taxon>Paenibacillaceae</taxon>
        <taxon>Paenibacillus</taxon>
    </lineage>
</organism>
<sequence>MSRLSEIIDNHDHLEDLFALVKHYGVSAEFVAHAMMDEFEHQKKEENEEMEQEATHQLMEDLQQFCSRF</sequence>
<proteinExistence type="predicted"/>
<comment type="caution">
    <text evidence="1">The sequence shown here is derived from an EMBL/GenBank/DDBJ whole genome shotgun (WGS) entry which is preliminary data.</text>
</comment>
<keyword evidence="2" id="KW-1185">Reference proteome</keyword>
<dbReference type="EMBL" id="JBHUME010000005">
    <property type="protein sequence ID" value="MFD2612224.1"/>
    <property type="molecule type" value="Genomic_DNA"/>
</dbReference>
<evidence type="ECO:0000313" key="2">
    <source>
        <dbReference type="Proteomes" id="UP001597541"/>
    </source>
</evidence>
<reference evidence="2" key="1">
    <citation type="journal article" date="2019" name="Int. J. Syst. Evol. Microbiol.">
        <title>The Global Catalogue of Microorganisms (GCM) 10K type strain sequencing project: providing services to taxonomists for standard genome sequencing and annotation.</title>
        <authorList>
            <consortium name="The Broad Institute Genomics Platform"/>
            <consortium name="The Broad Institute Genome Sequencing Center for Infectious Disease"/>
            <person name="Wu L."/>
            <person name="Ma J."/>
        </authorList>
    </citation>
    <scope>NUCLEOTIDE SEQUENCE [LARGE SCALE GENOMIC DNA]</scope>
    <source>
        <strain evidence="2">KCTC 3950</strain>
    </source>
</reference>
<dbReference type="Proteomes" id="UP001597541">
    <property type="component" value="Unassembled WGS sequence"/>
</dbReference>
<name>A0ABW5PAV3_9BACL</name>
<dbReference type="RefSeq" id="WP_377601547.1">
    <property type="nucleotide sequence ID" value="NZ_JBHUME010000005.1"/>
</dbReference>
<gene>
    <name evidence="1" type="ORF">ACFSUF_07240</name>
</gene>
<accession>A0ABW5PAV3</accession>
<evidence type="ECO:0000313" key="1">
    <source>
        <dbReference type="EMBL" id="MFD2612224.1"/>
    </source>
</evidence>
<protein>
    <submittedName>
        <fullName evidence="1">Uncharacterized protein</fullName>
    </submittedName>
</protein>